<feature type="compositionally biased region" description="Pro residues" evidence="7">
    <location>
        <begin position="444"/>
        <end position="453"/>
    </location>
</feature>
<evidence type="ECO:0000256" key="7">
    <source>
        <dbReference type="SAM" id="MobiDB-lite"/>
    </source>
</evidence>
<evidence type="ECO:0000256" key="1">
    <source>
        <dbReference type="ARBA" id="ARBA00004498"/>
    </source>
</evidence>
<accession>A0A3B3H4T1</accession>
<dbReference type="SUPFAM" id="SSF49899">
    <property type="entry name" value="Concanavalin A-like lectins/glucanases"/>
    <property type="match status" value="1"/>
</dbReference>
<evidence type="ECO:0000313" key="9">
    <source>
        <dbReference type="Ensembl" id="ENSORLP00000026505.1"/>
    </source>
</evidence>
<evidence type="ECO:0000259" key="8">
    <source>
        <dbReference type="PROSITE" id="PS50025"/>
    </source>
</evidence>
<evidence type="ECO:0000256" key="3">
    <source>
        <dbReference type="ARBA" id="ARBA00022530"/>
    </source>
</evidence>
<evidence type="ECO:0000256" key="5">
    <source>
        <dbReference type="ARBA" id="ARBA00022737"/>
    </source>
</evidence>
<feature type="compositionally biased region" description="Basic and acidic residues" evidence="7">
    <location>
        <begin position="561"/>
        <end position="577"/>
    </location>
</feature>
<dbReference type="PROSITE" id="PS50025">
    <property type="entry name" value="LAM_G_DOMAIN"/>
    <property type="match status" value="1"/>
</dbReference>
<proteinExistence type="predicted"/>
<keyword evidence="2" id="KW-0964">Secreted</keyword>
<dbReference type="Pfam" id="PF01391">
    <property type="entry name" value="Collagen"/>
    <property type="match status" value="2"/>
</dbReference>
<dbReference type="InterPro" id="IPR048287">
    <property type="entry name" value="TSPN-like_N"/>
</dbReference>
<keyword evidence="4" id="KW-0732">Signal</keyword>
<feature type="domain" description="Laminin G" evidence="8">
    <location>
        <begin position="1"/>
        <end position="152"/>
    </location>
</feature>
<sequence length="577" mass="62081">MQQLFPDSFADEFSLSVQFRSHQKEECSVLTVLSPDSHIMLQLRISARAVIFIGTQQRHYEFPVGGLCDGEWHYVGVSVSSQHLSLYADCSLLESVDWVNLGMGIGTDGLLMVGGIIEAFETPFEGHLRQLVIRFGDPNGANQHCSHHPPLCKKPAPKSPRASAHTMKASERLLLSSNDLKDLQVDSKEDSILSFDQTAAFLRLRGDGTIPSRPDRKGSAGRGDVFVVDEDIDLLDPVFQNGGYVNPQWKPFKNGLEGRQKGKIDKIPKKFEDNVTTEKKTDSSGRTSLQFPKKPSDEIIDLDIGNTPKKPSAGVSPLPNTPTSPRTSKDSNNLEETEETKTFTSAPTKIIIPVQTTMPFDQRIKHIGKGKQPDQGHSGTITIVSKEGDLAIGSDGKKYRLQRGPPGRMGPPGLEGCPGEPGPPGFKGDKGKTGDEGRRGKPGVPGPPGPPGLPTFYLWRNTAEDWTAFQQTNFYQLLSSSWPTQEGTQGPPGEMGKPGMEGPPGEPGQRGQPGSPGETGERGPRGPPGRAGMPGKDGENGEDGQPGSPGAPGSQGLWGYRGERGSKGEKGDEVSLS</sequence>
<dbReference type="AlphaFoldDB" id="A0A3B3H4T1"/>
<dbReference type="Pfam" id="PF02210">
    <property type="entry name" value="Laminin_G_2"/>
    <property type="match status" value="1"/>
</dbReference>
<protein>
    <recommendedName>
        <fullName evidence="8">Laminin G domain-containing protein</fullName>
    </recommendedName>
</protein>
<feature type="region of interest" description="Disordered" evidence="7">
    <location>
        <begin position="395"/>
        <end position="456"/>
    </location>
</feature>
<dbReference type="InterPro" id="IPR008160">
    <property type="entry name" value="Collagen"/>
</dbReference>
<evidence type="ECO:0000313" key="10">
    <source>
        <dbReference type="Proteomes" id="UP000001038"/>
    </source>
</evidence>
<reference evidence="9 10" key="1">
    <citation type="journal article" date="2007" name="Nature">
        <title>The medaka draft genome and insights into vertebrate genome evolution.</title>
        <authorList>
            <person name="Kasahara M."/>
            <person name="Naruse K."/>
            <person name="Sasaki S."/>
            <person name="Nakatani Y."/>
            <person name="Qu W."/>
            <person name="Ahsan B."/>
            <person name="Yamada T."/>
            <person name="Nagayasu Y."/>
            <person name="Doi K."/>
            <person name="Kasai Y."/>
            <person name="Jindo T."/>
            <person name="Kobayashi D."/>
            <person name="Shimada A."/>
            <person name="Toyoda A."/>
            <person name="Kuroki Y."/>
            <person name="Fujiyama A."/>
            <person name="Sasaki T."/>
            <person name="Shimizu A."/>
            <person name="Asakawa S."/>
            <person name="Shimizu N."/>
            <person name="Hashimoto S."/>
            <person name="Yang J."/>
            <person name="Lee Y."/>
            <person name="Matsushima K."/>
            <person name="Sugano S."/>
            <person name="Sakaizumi M."/>
            <person name="Narita T."/>
            <person name="Ohishi K."/>
            <person name="Haga S."/>
            <person name="Ohta F."/>
            <person name="Nomoto H."/>
            <person name="Nogata K."/>
            <person name="Morishita T."/>
            <person name="Endo T."/>
            <person name="Shin-I T."/>
            <person name="Takeda H."/>
            <person name="Morishita S."/>
            <person name="Kohara Y."/>
        </authorList>
    </citation>
    <scope>NUCLEOTIDE SEQUENCE [LARGE SCALE GENOMIC DNA]</scope>
    <source>
        <strain evidence="9 10">Hd-rR</strain>
    </source>
</reference>
<dbReference type="InterPro" id="IPR013320">
    <property type="entry name" value="ConA-like_dom_sf"/>
</dbReference>
<dbReference type="SMART" id="SM00282">
    <property type="entry name" value="LamG"/>
    <property type="match status" value="1"/>
</dbReference>
<feature type="compositionally biased region" description="Low complexity" evidence="7">
    <location>
        <begin position="489"/>
        <end position="500"/>
    </location>
</feature>
<evidence type="ECO:0000256" key="2">
    <source>
        <dbReference type="ARBA" id="ARBA00022525"/>
    </source>
</evidence>
<dbReference type="InParanoid" id="A0A3B3H4T1"/>
<dbReference type="InterPro" id="IPR050149">
    <property type="entry name" value="Collagen_superfamily"/>
</dbReference>
<feature type="region of interest" description="Disordered" evidence="7">
    <location>
        <begin position="482"/>
        <end position="577"/>
    </location>
</feature>
<feature type="compositionally biased region" description="Low complexity" evidence="7">
    <location>
        <begin position="403"/>
        <end position="418"/>
    </location>
</feature>
<name>A0A3B3H4T1_ORYLA</name>
<dbReference type="STRING" id="8090.ENSORLP00000026505"/>
<evidence type="ECO:0000256" key="6">
    <source>
        <dbReference type="PROSITE-ProRule" id="PRU00122"/>
    </source>
</evidence>
<keyword evidence="3" id="KW-0272">Extracellular matrix</keyword>
<dbReference type="Bgee" id="ENSORLG00000028806">
    <property type="expression patterns" value="Expressed in animal zygote and 6 other cell types or tissues"/>
</dbReference>
<comment type="caution">
    <text evidence="6">Lacks conserved residue(s) required for the propagation of feature annotation.</text>
</comment>
<dbReference type="GeneTree" id="ENSGT00940000166112"/>
<keyword evidence="5" id="KW-0677">Repeat</keyword>
<dbReference type="Ensembl" id="ENSORLT00000028814.1">
    <property type="protein sequence ID" value="ENSORLP00000026505.1"/>
    <property type="gene ID" value="ENSORLG00000028806.1"/>
</dbReference>
<feature type="compositionally biased region" description="Basic and acidic residues" evidence="7">
    <location>
        <begin position="256"/>
        <end position="283"/>
    </location>
</feature>
<keyword evidence="10" id="KW-1185">Reference proteome</keyword>
<dbReference type="Gene3D" id="2.60.120.200">
    <property type="match status" value="1"/>
</dbReference>
<feature type="region of interest" description="Disordered" evidence="7">
    <location>
        <begin position="251"/>
        <end position="347"/>
    </location>
</feature>
<reference evidence="9" key="3">
    <citation type="submission" date="2025-09" db="UniProtKB">
        <authorList>
            <consortium name="Ensembl"/>
        </authorList>
    </citation>
    <scope>IDENTIFICATION</scope>
    <source>
        <strain evidence="9">Hd-rR</strain>
    </source>
</reference>
<dbReference type="PANTHER" id="PTHR24023">
    <property type="entry name" value="COLLAGEN ALPHA"/>
    <property type="match status" value="1"/>
</dbReference>
<dbReference type="SMART" id="SM00210">
    <property type="entry name" value="TSPN"/>
    <property type="match status" value="1"/>
</dbReference>
<comment type="subcellular location">
    <subcellularLocation>
        <location evidence="1">Secreted</location>
        <location evidence="1">Extracellular space</location>
        <location evidence="1">Extracellular matrix</location>
    </subcellularLocation>
</comment>
<dbReference type="Proteomes" id="UP000001038">
    <property type="component" value="Chromosome 12"/>
</dbReference>
<feature type="region of interest" description="Disordered" evidence="7">
    <location>
        <begin position="144"/>
        <end position="164"/>
    </location>
</feature>
<feature type="compositionally biased region" description="Low complexity" evidence="7">
    <location>
        <begin position="545"/>
        <end position="555"/>
    </location>
</feature>
<dbReference type="InterPro" id="IPR001791">
    <property type="entry name" value="Laminin_G"/>
</dbReference>
<organism evidence="9 10">
    <name type="scientific">Oryzias latipes</name>
    <name type="common">Japanese rice fish</name>
    <name type="synonym">Japanese killifish</name>
    <dbReference type="NCBI Taxonomy" id="8090"/>
    <lineage>
        <taxon>Eukaryota</taxon>
        <taxon>Metazoa</taxon>
        <taxon>Chordata</taxon>
        <taxon>Craniata</taxon>
        <taxon>Vertebrata</taxon>
        <taxon>Euteleostomi</taxon>
        <taxon>Actinopterygii</taxon>
        <taxon>Neopterygii</taxon>
        <taxon>Teleostei</taxon>
        <taxon>Neoteleostei</taxon>
        <taxon>Acanthomorphata</taxon>
        <taxon>Ovalentaria</taxon>
        <taxon>Atherinomorphae</taxon>
        <taxon>Beloniformes</taxon>
        <taxon>Adrianichthyidae</taxon>
        <taxon>Oryziinae</taxon>
        <taxon>Oryzias</taxon>
    </lineage>
</organism>
<feature type="compositionally biased region" description="Low complexity" evidence="7">
    <location>
        <begin position="507"/>
        <end position="518"/>
    </location>
</feature>
<reference evidence="9" key="2">
    <citation type="submission" date="2025-08" db="UniProtKB">
        <authorList>
            <consortium name="Ensembl"/>
        </authorList>
    </citation>
    <scope>IDENTIFICATION</scope>
    <source>
        <strain evidence="9">Hd-rR</strain>
    </source>
</reference>
<evidence type="ECO:0000256" key="4">
    <source>
        <dbReference type="ARBA" id="ARBA00022729"/>
    </source>
</evidence>
<feature type="compositionally biased region" description="Basic and acidic residues" evidence="7">
    <location>
        <begin position="427"/>
        <end position="439"/>
    </location>
</feature>
<dbReference type="PANTHER" id="PTHR24023:SF1082">
    <property type="entry name" value="COLLAGEN TRIPLE HELIX REPEAT"/>
    <property type="match status" value="1"/>
</dbReference>